<dbReference type="InterPro" id="IPR044922">
    <property type="entry name" value="DUF2063_N_sf"/>
</dbReference>
<gene>
    <name evidence="2" type="ORF">BMG03_02160</name>
</gene>
<dbReference type="EMBL" id="CP019437">
    <property type="protein sequence ID" value="AQS46741.1"/>
    <property type="molecule type" value="Genomic_DNA"/>
</dbReference>
<dbReference type="Gene3D" id="1.10.150.690">
    <property type="entry name" value="DUF2063"/>
    <property type="match status" value="1"/>
</dbReference>
<organism evidence="2 3">
    <name type="scientific">Thioclava nitratireducens</name>
    <dbReference type="NCBI Taxonomy" id="1915078"/>
    <lineage>
        <taxon>Bacteria</taxon>
        <taxon>Pseudomonadati</taxon>
        <taxon>Pseudomonadota</taxon>
        <taxon>Alphaproteobacteria</taxon>
        <taxon>Rhodobacterales</taxon>
        <taxon>Paracoccaceae</taxon>
        <taxon>Thioclava</taxon>
    </lineage>
</organism>
<dbReference type="RefSeq" id="WP_075776696.1">
    <property type="nucleotide sequence ID" value="NZ_CP019437.1"/>
</dbReference>
<dbReference type="Pfam" id="PF09836">
    <property type="entry name" value="DUF2063"/>
    <property type="match status" value="1"/>
</dbReference>
<name>A0ABM6IDE4_9RHOB</name>
<evidence type="ECO:0000313" key="3">
    <source>
        <dbReference type="Proteomes" id="UP000185622"/>
    </source>
</evidence>
<evidence type="ECO:0000259" key="1">
    <source>
        <dbReference type="Pfam" id="PF09836"/>
    </source>
</evidence>
<protein>
    <recommendedName>
        <fullName evidence="1">Putative DNA-binding domain-containing protein</fullName>
    </recommendedName>
</protein>
<proteinExistence type="predicted"/>
<dbReference type="InterPro" id="IPR018640">
    <property type="entry name" value="DUF2063"/>
</dbReference>
<dbReference type="Proteomes" id="UP000185622">
    <property type="component" value="Chromosome"/>
</dbReference>
<evidence type="ECO:0000313" key="2">
    <source>
        <dbReference type="EMBL" id="AQS46741.1"/>
    </source>
</evidence>
<keyword evidence="3" id="KW-1185">Reference proteome</keyword>
<reference evidence="2 3" key="1">
    <citation type="submission" date="2017-01" db="EMBL/GenBank/DDBJ databases">
        <title>The complete genome sequence of a sulfur-oxidizing marine bacterium Thioclava sp. 25B10_4T.</title>
        <authorList>
            <person name="Liu Y."/>
            <person name="Lai Q."/>
            <person name="Shao Z."/>
        </authorList>
    </citation>
    <scope>NUCLEOTIDE SEQUENCE [LARGE SCALE GENOMIC DNA]</scope>
    <source>
        <strain evidence="2 3">25B10_4</strain>
    </source>
</reference>
<accession>A0ABM6IDE4</accession>
<feature type="domain" description="Putative DNA-binding" evidence="1">
    <location>
        <begin position="15"/>
        <end position="96"/>
    </location>
</feature>
<sequence length="257" mass="27732">MPSHRDFARGFREGLAGGPAPQNATAQDPAEIERRFDVYRNNVAHGLTQALARHFPAIERLLGADCFRGLARAYIAEHPPHTPVLTEWGGAFPAYLADEPSLQSLSYLPDVARIEWARSRAYHAADSEPIARECLQETAKRAGTHLCLDLHPSVQVLQLLTPAGSIWASQQPGGPAPPRATEWRPETLLIARRGIAHVITSVVRSSTGRFISTLCAGETVARAQDRAGADFDLNAALLLLLENALIVGAGIEKGDAS</sequence>